<keyword evidence="3 5" id="KW-0819">tRNA processing</keyword>
<dbReference type="RefSeq" id="WP_205108371.1">
    <property type="nucleotide sequence ID" value="NZ_BAAAHT010000013.1"/>
</dbReference>
<dbReference type="SUPFAM" id="SSF88697">
    <property type="entry name" value="PUA domain-like"/>
    <property type="match status" value="1"/>
</dbReference>
<dbReference type="EC" id="5.4.99.25" evidence="5"/>
<dbReference type="Gene3D" id="3.30.2350.10">
    <property type="entry name" value="Pseudouridine synthase"/>
    <property type="match status" value="1"/>
</dbReference>
<gene>
    <name evidence="5" type="primary">truB</name>
    <name evidence="9" type="ORF">JOE66_001620</name>
</gene>
<dbReference type="Pfam" id="PF09142">
    <property type="entry name" value="TruB_C"/>
    <property type="match status" value="1"/>
</dbReference>
<dbReference type="InterPro" id="IPR032819">
    <property type="entry name" value="TruB_C"/>
</dbReference>
<evidence type="ECO:0000256" key="3">
    <source>
        <dbReference type="ARBA" id="ARBA00022694"/>
    </source>
</evidence>
<name>A0ABS2L4F9_9MICO</name>
<feature type="domain" description="Pseudouridine synthase II N-terminal" evidence="6">
    <location>
        <begin position="29"/>
        <end position="192"/>
    </location>
</feature>
<evidence type="ECO:0000313" key="9">
    <source>
        <dbReference type="EMBL" id="MBM7471986.1"/>
    </source>
</evidence>
<sequence length="345" mass="35927">MTSSGPTSGIVLIDKPQGLTSHDVVARTRKLAGTRKVGHAGTLDPLATGLLVLGLNSSTRLLTYIVGLDKEYEAIIRLGEATTTDDSEGETIARADPDSVQNVTASDVERALVPLTGDILQVPSSVSAIRVDGKRAYTRVREGETVVLDARPVTIASIDILGITRETSSETLPPSAFVDVAVRVTCSSGTFIRAIARDVGEALGVGGHLTSLRRTRIGPFQVSAAHTLPELDPARDLVPPATIAAELFPVVMLDAEHSIDLRNGKRIAVDAPKGCTVAAIDPAGELIGLFESKGGTARVLVNFPSDTRAVAEAAAKPEAPADKVAIIQAAKVQAAAVVTTELDPS</sequence>
<feature type="domain" description="tRNA pseudouridine synthase II TruB subfamily 2 C-terminal" evidence="7">
    <location>
        <begin position="248"/>
        <end position="304"/>
    </location>
</feature>
<dbReference type="Pfam" id="PF16198">
    <property type="entry name" value="TruB_C_2"/>
    <property type="match status" value="1"/>
</dbReference>
<evidence type="ECO:0000256" key="5">
    <source>
        <dbReference type="HAMAP-Rule" id="MF_01080"/>
    </source>
</evidence>
<dbReference type="Gene3D" id="2.30.130.10">
    <property type="entry name" value="PUA domain"/>
    <property type="match status" value="1"/>
</dbReference>
<dbReference type="Pfam" id="PF01509">
    <property type="entry name" value="TruB_N"/>
    <property type="match status" value="1"/>
</dbReference>
<comment type="similarity">
    <text evidence="2 5">Belongs to the pseudouridine synthase TruB family. Type 1 subfamily.</text>
</comment>
<dbReference type="InterPro" id="IPR014780">
    <property type="entry name" value="tRNA_psdUridine_synth_TruB"/>
</dbReference>
<feature type="active site" description="Nucleophile" evidence="5">
    <location>
        <position position="44"/>
    </location>
</feature>
<dbReference type="InterPro" id="IPR015225">
    <property type="entry name" value="tRNA_psdUridine_synth_fam2_C"/>
</dbReference>
<dbReference type="InterPro" id="IPR020103">
    <property type="entry name" value="PsdUridine_synth_cat_dom_sf"/>
</dbReference>
<dbReference type="CDD" id="cd02573">
    <property type="entry name" value="PseudoU_synth_EcTruB"/>
    <property type="match status" value="1"/>
</dbReference>
<feature type="domain" description="tRNA pseudouridylate synthase B C-terminal" evidence="8">
    <location>
        <begin position="193"/>
        <end position="232"/>
    </location>
</feature>
<dbReference type="InterPro" id="IPR015947">
    <property type="entry name" value="PUA-like_sf"/>
</dbReference>
<evidence type="ECO:0000259" key="6">
    <source>
        <dbReference type="Pfam" id="PF01509"/>
    </source>
</evidence>
<dbReference type="SUPFAM" id="SSF55120">
    <property type="entry name" value="Pseudouridine synthase"/>
    <property type="match status" value="1"/>
</dbReference>
<dbReference type="InterPro" id="IPR036974">
    <property type="entry name" value="PUA_sf"/>
</dbReference>
<evidence type="ECO:0000256" key="2">
    <source>
        <dbReference type="ARBA" id="ARBA00005642"/>
    </source>
</evidence>
<dbReference type="EMBL" id="JAFBBU010000001">
    <property type="protein sequence ID" value="MBM7471986.1"/>
    <property type="molecule type" value="Genomic_DNA"/>
</dbReference>
<dbReference type="PANTHER" id="PTHR13767">
    <property type="entry name" value="TRNA-PSEUDOURIDINE SYNTHASE"/>
    <property type="match status" value="1"/>
</dbReference>
<dbReference type="Proteomes" id="UP000776164">
    <property type="component" value="Unassembled WGS sequence"/>
</dbReference>
<proteinExistence type="inferred from homology"/>
<dbReference type="HAMAP" id="MF_01080">
    <property type="entry name" value="TruB_bact"/>
    <property type="match status" value="1"/>
</dbReference>
<reference evidence="9 10" key="1">
    <citation type="submission" date="2021-01" db="EMBL/GenBank/DDBJ databases">
        <title>Sequencing the genomes of 1000 actinobacteria strains.</title>
        <authorList>
            <person name="Klenk H.-P."/>
        </authorList>
    </citation>
    <scope>NUCLEOTIDE SEQUENCE [LARGE SCALE GENOMIC DNA]</scope>
    <source>
        <strain evidence="9 10">DSM 13057</strain>
    </source>
</reference>
<organism evidence="9 10">
    <name type="scientific">Subtercola frigoramans</name>
    <dbReference type="NCBI Taxonomy" id="120298"/>
    <lineage>
        <taxon>Bacteria</taxon>
        <taxon>Bacillati</taxon>
        <taxon>Actinomycetota</taxon>
        <taxon>Actinomycetes</taxon>
        <taxon>Micrococcales</taxon>
        <taxon>Microbacteriaceae</taxon>
        <taxon>Subtercola</taxon>
    </lineage>
</organism>
<evidence type="ECO:0000256" key="1">
    <source>
        <dbReference type="ARBA" id="ARBA00000385"/>
    </source>
</evidence>
<accession>A0ABS2L4F9</accession>
<evidence type="ECO:0000313" key="10">
    <source>
        <dbReference type="Proteomes" id="UP000776164"/>
    </source>
</evidence>
<evidence type="ECO:0000256" key="4">
    <source>
        <dbReference type="ARBA" id="ARBA00023235"/>
    </source>
</evidence>
<dbReference type="PANTHER" id="PTHR13767:SF2">
    <property type="entry name" value="PSEUDOURIDYLATE SYNTHASE TRUB1"/>
    <property type="match status" value="1"/>
</dbReference>
<keyword evidence="4 5" id="KW-0413">Isomerase</keyword>
<dbReference type="GO" id="GO:0160148">
    <property type="term" value="F:tRNA pseudouridine(55) synthase activity"/>
    <property type="evidence" value="ECO:0007669"/>
    <property type="project" value="UniProtKB-EC"/>
</dbReference>
<comment type="catalytic activity">
    <reaction evidence="1 5">
        <text>uridine(55) in tRNA = pseudouridine(55) in tRNA</text>
        <dbReference type="Rhea" id="RHEA:42532"/>
        <dbReference type="Rhea" id="RHEA-COMP:10101"/>
        <dbReference type="Rhea" id="RHEA-COMP:10102"/>
        <dbReference type="ChEBI" id="CHEBI:65314"/>
        <dbReference type="ChEBI" id="CHEBI:65315"/>
        <dbReference type="EC" id="5.4.99.25"/>
    </reaction>
</comment>
<evidence type="ECO:0000259" key="7">
    <source>
        <dbReference type="Pfam" id="PF09142"/>
    </source>
</evidence>
<dbReference type="InterPro" id="IPR002501">
    <property type="entry name" value="PsdUridine_synth_N"/>
</dbReference>
<comment type="function">
    <text evidence="5">Responsible for synthesis of pseudouridine from uracil-55 in the psi GC loop of transfer RNAs.</text>
</comment>
<protein>
    <recommendedName>
        <fullName evidence="5">tRNA pseudouridine synthase B</fullName>
        <ecNumber evidence="5">5.4.99.25</ecNumber>
    </recommendedName>
    <alternativeName>
        <fullName evidence="5">tRNA pseudouridine(55) synthase</fullName>
        <shortName evidence="5">Psi55 synthase</shortName>
    </alternativeName>
    <alternativeName>
        <fullName evidence="5">tRNA pseudouridylate synthase</fullName>
    </alternativeName>
    <alternativeName>
        <fullName evidence="5">tRNA-uridine isomerase</fullName>
    </alternativeName>
</protein>
<comment type="caution">
    <text evidence="9">The sequence shown here is derived from an EMBL/GenBank/DDBJ whole genome shotgun (WGS) entry which is preliminary data.</text>
</comment>
<evidence type="ECO:0000259" key="8">
    <source>
        <dbReference type="Pfam" id="PF16198"/>
    </source>
</evidence>
<keyword evidence="10" id="KW-1185">Reference proteome</keyword>
<dbReference type="NCBIfam" id="TIGR00431">
    <property type="entry name" value="TruB"/>
    <property type="match status" value="1"/>
</dbReference>